<dbReference type="AlphaFoldDB" id="A0A6M3X6I7"/>
<proteinExistence type="predicted"/>
<organism evidence="1">
    <name type="scientific">viral metagenome</name>
    <dbReference type="NCBI Taxonomy" id="1070528"/>
    <lineage>
        <taxon>unclassified sequences</taxon>
        <taxon>metagenomes</taxon>
        <taxon>organismal metagenomes</taxon>
    </lineage>
</organism>
<reference evidence="1" key="1">
    <citation type="submission" date="2020-03" db="EMBL/GenBank/DDBJ databases">
        <title>The deep terrestrial virosphere.</title>
        <authorList>
            <person name="Holmfeldt K."/>
            <person name="Nilsson E."/>
            <person name="Simone D."/>
            <person name="Lopez-Fernandez M."/>
            <person name="Wu X."/>
            <person name="de Brujin I."/>
            <person name="Lundin D."/>
            <person name="Andersson A."/>
            <person name="Bertilsson S."/>
            <person name="Dopson M."/>
        </authorList>
    </citation>
    <scope>NUCLEOTIDE SEQUENCE</scope>
    <source>
        <strain evidence="1">MM171B04551</strain>
    </source>
</reference>
<gene>
    <name evidence="1" type="ORF">MM171B04551_0007</name>
</gene>
<sequence length="45" mass="5082">MLISKYEIIAWLWRVGIRSADVLDCIEYNVNVGSNPTSQAIIEEA</sequence>
<protein>
    <submittedName>
        <fullName evidence="1">Uncharacterized protein</fullName>
    </submittedName>
</protein>
<name>A0A6M3X6I7_9ZZZZ</name>
<dbReference type="EMBL" id="MT143967">
    <property type="protein sequence ID" value="QJH93331.1"/>
    <property type="molecule type" value="Genomic_DNA"/>
</dbReference>
<evidence type="ECO:0000313" key="1">
    <source>
        <dbReference type="EMBL" id="QJH93331.1"/>
    </source>
</evidence>
<accession>A0A6M3X6I7</accession>